<sequence length="172" mass="19299">MASSSQATEASPSKIANALSVINGLAPLDDSNYPSWREKLIMAPTMVDIDYAIETPRLTPPVLAAEDTHAAADNPTRQMSRDLENAMWTIKDQFIGSTKAYAGALIKKFVNAEYDGSGIREYIMKMTNMAEQLKSYEMEQKDDFVVHHILNSLPKEFETFIENYNKELRSGQ</sequence>
<evidence type="ECO:0008006" key="3">
    <source>
        <dbReference type="Google" id="ProtNLM"/>
    </source>
</evidence>
<keyword evidence="2" id="KW-1185">Reference proteome</keyword>
<proteinExistence type="predicted"/>
<protein>
    <recommendedName>
        <fullName evidence="3">Gag-pol polyprotein</fullName>
    </recommendedName>
</protein>
<accession>A0AAQ3U2I8</accession>
<gene>
    <name evidence="1" type="ORF">U9M48_029206</name>
</gene>
<name>A0AAQ3U2I8_PASNO</name>
<dbReference type="EMBL" id="CP144750">
    <property type="protein sequence ID" value="WVZ81875.1"/>
    <property type="molecule type" value="Genomic_DNA"/>
</dbReference>
<evidence type="ECO:0000313" key="1">
    <source>
        <dbReference type="EMBL" id="WVZ81875.1"/>
    </source>
</evidence>
<dbReference type="AlphaFoldDB" id="A0AAQ3U2I8"/>
<dbReference type="PANTHER" id="PTHR35317">
    <property type="entry name" value="OS04G0629600 PROTEIN"/>
    <property type="match status" value="1"/>
</dbReference>
<reference evidence="1 2" key="1">
    <citation type="submission" date="2024-02" db="EMBL/GenBank/DDBJ databases">
        <title>High-quality chromosome-scale genome assembly of Pensacola bahiagrass (Paspalum notatum Flugge var. saurae).</title>
        <authorList>
            <person name="Vega J.M."/>
            <person name="Podio M."/>
            <person name="Orjuela J."/>
            <person name="Siena L.A."/>
            <person name="Pessino S.C."/>
            <person name="Combes M.C."/>
            <person name="Mariac C."/>
            <person name="Albertini E."/>
            <person name="Pupilli F."/>
            <person name="Ortiz J.P.A."/>
            <person name="Leblanc O."/>
        </authorList>
    </citation>
    <scope>NUCLEOTIDE SEQUENCE [LARGE SCALE GENOMIC DNA]</scope>
    <source>
        <strain evidence="1">R1</strain>
        <tissue evidence="1">Leaf</tissue>
    </source>
</reference>
<dbReference type="Pfam" id="PF14223">
    <property type="entry name" value="Retrotran_gag_2"/>
    <property type="match status" value="1"/>
</dbReference>
<dbReference type="Proteomes" id="UP001341281">
    <property type="component" value="Chromosome 06"/>
</dbReference>
<dbReference type="PANTHER" id="PTHR35317:SF23">
    <property type="entry name" value="OS04G0629600 PROTEIN"/>
    <property type="match status" value="1"/>
</dbReference>
<organism evidence="1 2">
    <name type="scientific">Paspalum notatum var. saurae</name>
    <dbReference type="NCBI Taxonomy" id="547442"/>
    <lineage>
        <taxon>Eukaryota</taxon>
        <taxon>Viridiplantae</taxon>
        <taxon>Streptophyta</taxon>
        <taxon>Embryophyta</taxon>
        <taxon>Tracheophyta</taxon>
        <taxon>Spermatophyta</taxon>
        <taxon>Magnoliopsida</taxon>
        <taxon>Liliopsida</taxon>
        <taxon>Poales</taxon>
        <taxon>Poaceae</taxon>
        <taxon>PACMAD clade</taxon>
        <taxon>Panicoideae</taxon>
        <taxon>Andropogonodae</taxon>
        <taxon>Paspaleae</taxon>
        <taxon>Paspalinae</taxon>
        <taxon>Paspalum</taxon>
    </lineage>
</organism>
<evidence type="ECO:0000313" key="2">
    <source>
        <dbReference type="Proteomes" id="UP001341281"/>
    </source>
</evidence>